<evidence type="ECO:0000256" key="1">
    <source>
        <dbReference type="SAM" id="Phobius"/>
    </source>
</evidence>
<gene>
    <name evidence="2" type="ORF">BpHYR1_026468</name>
</gene>
<accession>A0A3M7Q2L0</accession>
<comment type="caution">
    <text evidence="2">The sequence shown here is derived from an EMBL/GenBank/DDBJ whole genome shotgun (WGS) entry which is preliminary data.</text>
</comment>
<organism evidence="2 3">
    <name type="scientific">Brachionus plicatilis</name>
    <name type="common">Marine rotifer</name>
    <name type="synonym">Brachionus muelleri</name>
    <dbReference type="NCBI Taxonomy" id="10195"/>
    <lineage>
        <taxon>Eukaryota</taxon>
        <taxon>Metazoa</taxon>
        <taxon>Spiralia</taxon>
        <taxon>Gnathifera</taxon>
        <taxon>Rotifera</taxon>
        <taxon>Eurotatoria</taxon>
        <taxon>Monogononta</taxon>
        <taxon>Pseudotrocha</taxon>
        <taxon>Ploima</taxon>
        <taxon>Brachionidae</taxon>
        <taxon>Brachionus</taxon>
    </lineage>
</organism>
<keyword evidence="1" id="KW-0812">Transmembrane</keyword>
<sequence>YDFCLKISQYRFFIYVFCLKISQYRFFIYVFCLKISQYRFFIKTLSSAHIISNKKNVNTETFSSHFPPNTFHGVTNAVACDDKHRCLKIIEFSISQNHSLNCFDKYLPIIFGDSQIGLYPRDGGILFYHQKNSETCQKIKRFKINEEQVLIIIRETIAISDIKNI</sequence>
<protein>
    <submittedName>
        <fullName evidence="2">Uncharacterized protein</fullName>
    </submittedName>
</protein>
<evidence type="ECO:0000313" key="3">
    <source>
        <dbReference type="Proteomes" id="UP000276133"/>
    </source>
</evidence>
<dbReference type="EMBL" id="REGN01007639">
    <property type="protein sequence ID" value="RNA05677.1"/>
    <property type="molecule type" value="Genomic_DNA"/>
</dbReference>
<feature type="non-terminal residue" evidence="2">
    <location>
        <position position="1"/>
    </location>
</feature>
<dbReference type="AlphaFoldDB" id="A0A3M7Q2L0"/>
<dbReference type="Proteomes" id="UP000276133">
    <property type="component" value="Unassembled WGS sequence"/>
</dbReference>
<reference evidence="2 3" key="1">
    <citation type="journal article" date="2018" name="Sci. Rep.">
        <title>Genomic signatures of local adaptation to the degree of environmental predictability in rotifers.</title>
        <authorList>
            <person name="Franch-Gras L."/>
            <person name="Hahn C."/>
            <person name="Garcia-Roger E.M."/>
            <person name="Carmona M.J."/>
            <person name="Serra M."/>
            <person name="Gomez A."/>
        </authorList>
    </citation>
    <scope>NUCLEOTIDE SEQUENCE [LARGE SCALE GENOMIC DNA]</scope>
    <source>
        <strain evidence="2">HYR1</strain>
    </source>
</reference>
<evidence type="ECO:0000313" key="2">
    <source>
        <dbReference type="EMBL" id="RNA05677.1"/>
    </source>
</evidence>
<keyword evidence="1" id="KW-0472">Membrane</keyword>
<feature type="transmembrane region" description="Helical" evidence="1">
    <location>
        <begin position="12"/>
        <end position="33"/>
    </location>
</feature>
<proteinExistence type="predicted"/>
<keyword evidence="3" id="KW-1185">Reference proteome</keyword>
<name>A0A3M7Q2L0_BRAPC</name>
<keyword evidence="1" id="KW-1133">Transmembrane helix</keyword>